<dbReference type="HOGENOM" id="CLU_1658690_0_0_5"/>
<name>A3VAV3_9RHOB</name>
<dbReference type="EMBL" id="AAMT01000001">
    <property type="protein sequence ID" value="EAQ15044.1"/>
    <property type="molecule type" value="Genomic_DNA"/>
</dbReference>
<comment type="caution">
    <text evidence="2">The sequence shown here is derived from an EMBL/GenBank/DDBJ whole genome shotgun (WGS) entry which is preliminary data.</text>
</comment>
<keyword evidence="3" id="KW-1185">Reference proteome</keyword>
<protein>
    <submittedName>
        <fullName evidence="2">Uncharacterized protein</fullName>
    </submittedName>
</protein>
<gene>
    <name evidence="2" type="ORF">RB2654_20713</name>
</gene>
<organism evidence="2 3">
    <name type="scientific">Maritimibacter alkaliphilus HTCC2654</name>
    <dbReference type="NCBI Taxonomy" id="314271"/>
    <lineage>
        <taxon>Bacteria</taxon>
        <taxon>Pseudomonadati</taxon>
        <taxon>Pseudomonadota</taxon>
        <taxon>Alphaproteobacteria</taxon>
        <taxon>Rhodobacterales</taxon>
        <taxon>Roseobacteraceae</taxon>
        <taxon>Maritimibacter</taxon>
    </lineage>
</organism>
<evidence type="ECO:0000313" key="3">
    <source>
        <dbReference type="Proteomes" id="UP000002931"/>
    </source>
</evidence>
<accession>A3VAV3</accession>
<evidence type="ECO:0000256" key="1">
    <source>
        <dbReference type="SAM" id="MobiDB-lite"/>
    </source>
</evidence>
<evidence type="ECO:0000313" key="2">
    <source>
        <dbReference type="EMBL" id="EAQ15044.1"/>
    </source>
</evidence>
<dbReference type="STRING" id="314271.RB2654_20713"/>
<dbReference type="AlphaFoldDB" id="A3VAV3"/>
<feature type="region of interest" description="Disordered" evidence="1">
    <location>
        <begin position="1"/>
        <end position="36"/>
    </location>
</feature>
<feature type="compositionally biased region" description="Low complexity" evidence="1">
    <location>
        <begin position="17"/>
        <end position="27"/>
    </location>
</feature>
<feature type="compositionally biased region" description="Pro residues" evidence="1">
    <location>
        <begin position="1"/>
        <end position="10"/>
    </location>
</feature>
<sequence>MVLPHKPNPPLKGSNFAESPAAPALARATKKPDSRANLVADTQKTGLAAMKYAIALIALLPAAAQAGSTELCMDMGASSSKCSCATTTLNSNITLEERALYDSVGDTFLSAKSGGSDVSEAWETAFSTVAAQNNMTTEDLLLDMASVGEKHEDAISSCQ</sequence>
<dbReference type="Proteomes" id="UP000002931">
    <property type="component" value="Unassembled WGS sequence"/>
</dbReference>
<proteinExistence type="predicted"/>
<reference evidence="2 3" key="1">
    <citation type="journal article" date="2010" name="J. Bacteriol.">
        <title>Genome sequences of Pelagibaca bermudensis HTCC2601T and Maritimibacter alkaliphilus HTCC2654T, the type strains of two marine Roseobacter genera.</title>
        <authorList>
            <person name="Thrash J.C."/>
            <person name="Cho J.C."/>
            <person name="Ferriera S."/>
            <person name="Johnson J."/>
            <person name="Vergin K.L."/>
            <person name="Giovannoni S.J."/>
        </authorList>
    </citation>
    <scope>NUCLEOTIDE SEQUENCE [LARGE SCALE GENOMIC DNA]</scope>
    <source>
        <strain evidence="2 3">HTCC2654</strain>
    </source>
</reference>